<keyword evidence="1" id="KW-0812">Transmembrane</keyword>
<feature type="transmembrane region" description="Helical" evidence="1">
    <location>
        <begin position="318"/>
        <end position="339"/>
    </location>
</feature>
<feature type="transmembrane region" description="Helical" evidence="1">
    <location>
        <begin position="345"/>
        <end position="369"/>
    </location>
</feature>
<feature type="transmembrane region" description="Helical" evidence="1">
    <location>
        <begin position="151"/>
        <end position="176"/>
    </location>
</feature>
<accession>A0ABT4VJH7</accession>
<organism evidence="2 3">
    <name type="scientific">Hoeflea poritis</name>
    <dbReference type="NCBI Taxonomy" id="2993659"/>
    <lineage>
        <taxon>Bacteria</taxon>
        <taxon>Pseudomonadati</taxon>
        <taxon>Pseudomonadota</taxon>
        <taxon>Alphaproteobacteria</taxon>
        <taxon>Hyphomicrobiales</taxon>
        <taxon>Rhizobiaceae</taxon>
        <taxon>Hoeflea</taxon>
    </lineage>
</organism>
<name>A0ABT4VJH7_9HYPH</name>
<sequence length="508" mass="54256">MSSASLAWFARHEIGLFWRDWTALVLRGKPRRKIFVGLALAGFLIGMHVVAWFTVTDTVNLAETDPRAVFIFVSGCALVSLSLMVSQSLEMVTRAFYARADLDLILTSPAPSARIFIVRFCAVALMSVVMSAALVAPFFNVMAVLESPVWLLGYFALLSMSAIATAIALIVAVVLFRTVGPRRTRFIAQIIAAVIGAGFAIAMQLVAIVYFGNLSRLSVLTSPELTVSLPGPASPIWIPARAMLGDALAVLAFCVAGFGILGLSIWAYSSRFAALALSTVGVSEHNTVNARRPARFRAGTVRRTLRRKELVLLARDPWLLSQTLMQMLYLLVPAFLLWRNYGSDIGAVIVVVPVVVMASGQLAGGLAWLTLCGEDAPDLVETAPMSSNVALQAKIEAVLIAVGLAVAPIVLFLGLVDLHAALITAICLVLSASAATAMQVWFRAQAKRSHFRHRHASSKIATLAEAFSSISWAGTAALAALGNGLAAVSALMAVGVLVFVWTIRPREA</sequence>
<keyword evidence="1" id="KW-0472">Membrane</keyword>
<feature type="transmembrane region" description="Helical" evidence="1">
    <location>
        <begin position="486"/>
        <end position="503"/>
    </location>
</feature>
<evidence type="ECO:0000313" key="3">
    <source>
        <dbReference type="Proteomes" id="UP001148313"/>
    </source>
</evidence>
<keyword evidence="1" id="KW-1133">Transmembrane helix</keyword>
<dbReference type="PROSITE" id="PS50096">
    <property type="entry name" value="IQ"/>
    <property type="match status" value="1"/>
</dbReference>
<feature type="transmembrane region" description="Helical" evidence="1">
    <location>
        <begin position="34"/>
        <end position="55"/>
    </location>
</feature>
<dbReference type="RefSeq" id="WP_271088405.1">
    <property type="nucleotide sequence ID" value="NZ_JAPJZH010000003.1"/>
</dbReference>
<feature type="transmembrane region" description="Helical" evidence="1">
    <location>
        <begin position="421"/>
        <end position="442"/>
    </location>
</feature>
<proteinExistence type="predicted"/>
<evidence type="ECO:0000313" key="2">
    <source>
        <dbReference type="EMBL" id="MDA4844857.1"/>
    </source>
</evidence>
<feature type="transmembrane region" description="Helical" evidence="1">
    <location>
        <begin position="188"/>
        <end position="211"/>
    </location>
</feature>
<feature type="transmembrane region" description="Helical" evidence="1">
    <location>
        <begin position="67"/>
        <end position="85"/>
    </location>
</feature>
<gene>
    <name evidence="2" type="ORF">OOZ53_05820</name>
</gene>
<dbReference type="EMBL" id="JAPJZH010000003">
    <property type="protein sequence ID" value="MDA4844857.1"/>
    <property type="molecule type" value="Genomic_DNA"/>
</dbReference>
<comment type="caution">
    <text evidence="2">The sequence shown here is derived from an EMBL/GenBank/DDBJ whole genome shotgun (WGS) entry which is preliminary data.</text>
</comment>
<feature type="transmembrane region" description="Helical" evidence="1">
    <location>
        <begin position="395"/>
        <end position="415"/>
    </location>
</feature>
<feature type="transmembrane region" description="Helical" evidence="1">
    <location>
        <begin position="116"/>
        <end position="139"/>
    </location>
</feature>
<protein>
    <submittedName>
        <fullName evidence="2">Permease</fullName>
    </submittedName>
</protein>
<reference evidence="2" key="1">
    <citation type="submission" date="2022-11" db="EMBL/GenBank/DDBJ databases">
        <title>Hoeflea poritis sp. nov., isolated from scleractinian coral Porites lutea.</title>
        <authorList>
            <person name="Zhang G."/>
            <person name="Wei Q."/>
            <person name="Cai L."/>
        </authorList>
    </citation>
    <scope>NUCLEOTIDE SEQUENCE</scope>
    <source>
        <strain evidence="2">E7-10</strain>
    </source>
</reference>
<dbReference type="Proteomes" id="UP001148313">
    <property type="component" value="Unassembled WGS sequence"/>
</dbReference>
<keyword evidence="3" id="KW-1185">Reference proteome</keyword>
<evidence type="ECO:0000256" key="1">
    <source>
        <dbReference type="SAM" id="Phobius"/>
    </source>
</evidence>
<feature type="transmembrane region" description="Helical" evidence="1">
    <location>
        <begin position="247"/>
        <end position="268"/>
    </location>
</feature>